<dbReference type="Pfam" id="PF04466">
    <property type="entry name" value="Terminase_3"/>
    <property type="match status" value="1"/>
</dbReference>
<proteinExistence type="predicted"/>
<dbReference type="Proteomes" id="UP000811545">
    <property type="component" value="Unassembled WGS sequence"/>
</dbReference>
<dbReference type="InterPro" id="IPR027417">
    <property type="entry name" value="P-loop_NTPase"/>
</dbReference>
<evidence type="ECO:0000313" key="3">
    <source>
        <dbReference type="EMBL" id="MBT9144611.1"/>
    </source>
</evidence>
<dbReference type="PANTHER" id="PTHR39184:SF1">
    <property type="entry name" value="PBSX PHAGE TERMINASE LARGE SUBUNIT"/>
    <property type="match status" value="1"/>
</dbReference>
<gene>
    <name evidence="3" type="ORF">DDT42_00453</name>
</gene>
<dbReference type="InterPro" id="IPR006437">
    <property type="entry name" value="Phage_terminase_lsu"/>
</dbReference>
<dbReference type="EMBL" id="QLTW01000013">
    <property type="protein sequence ID" value="MBT9144611.1"/>
    <property type="molecule type" value="Genomic_DNA"/>
</dbReference>
<organism evidence="3 4">
    <name type="scientific">Psychracetigena formicireducens</name>
    <dbReference type="NCBI Taxonomy" id="2986056"/>
    <lineage>
        <taxon>Bacteria</taxon>
        <taxon>Bacillati</taxon>
        <taxon>Candidatus Lithacetigenota</taxon>
        <taxon>Candidatus Psychracetigena</taxon>
    </lineage>
</organism>
<evidence type="ECO:0000313" key="4">
    <source>
        <dbReference type="Proteomes" id="UP000811545"/>
    </source>
</evidence>
<evidence type="ECO:0000259" key="2">
    <source>
        <dbReference type="Pfam" id="PF17288"/>
    </source>
</evidence>
<accession>A0A9E2F441</accession>
<feature type="domain" description="Phage terminase large subunit C-terminal" evidence="2">
    <location>
        <begin position="244"/>
        <end position="382"/>
    </location>
</feature>
<dbReference type="Gene3D" id="3.30.420.280">
    <property type="match status" value="1"/>
</dbReference>
<comment type="caution">
    <text evidence="3">The sequence shown here is derived from an EMBL/GenBank/DDBJ whole genome shotgun (WGS) entry which is preliminary data.</text>
</comment>
<sequence length="409" mass="47519">MEKRQVKVNKKNFDFLRRSKKRINILFGGAGSGKSHATAQFLLLKMYAERDIRILITMKTRPALKKAAWLLVNDLIKKYELPIADRNKSDLTITVNNNQMFFVSLDDPEKLKSFERINYIWGEEFTQNTRDDYLQLNLRCRGVNKNGLNQLYFSFNPVDEQSFLKSIVENPPDNVGVQHSTYKDNEFLEDDYIRELEGLKEQDETYHKIYTLGIWATPINLIYTNWDIIDKFPEVCDDIGYGLDFGYTNESALVKIGIKDGEVYEEELLYQTKLTNADLIEQLKILIPDKSLEIKADSAEPQRIEEIFQAGFNIHPCIKVKGSVGAGIDKIKSKRIHITKDSVNLIKEKQGYKWKTDKNGNIIDGEPVKFRDHLMSAERYYLGEAQITEHFIGSKTKREEFMISSDLRW</sequence>
<dbReference type="InterPro" id="IPR035412">
    <property type="entry name" value="Terminase_L_N"/>
</dbReference>
<dbReference type="AlphaFoldDB" id="A0A9E2F441"/>
<dbReference type="NCBIfam" id="TIGR01547">
    <property type="entry name" value="phage_term_2"/>
    <property type="match status" value="1"/>
</dbReference>
<evidence type="ECO:0008006" key="5">
    <source>
        <dbReference type="Google" id="ProtNLM"/>
    </source>
</evidence>
<dbReference type="InterPro" id="IPR052380">
    <property type="entry name" value="Viral_DNA_packaging_terminase"/>
</dbReference>
<name>A0A9E2F441_PSYF1</name>
<reference evidence="3 4" key="1">
    <citation type="journal article" date="2021" name="bioRxiv">
        <title>Unique metabolic strategies in Hadean analogues reveal hints for primordial physiology.</title>
        <authorList>
            <person name="Nobu M.K."/>
            <person name="Nakai R."/>
            <person name="Tamazawa S."/>
            <person name="Mori H."/>
            <person name="Toyoda A."/>
            <person name="Ijiri A."/>
            <person name="Suzuki S."/>
            <person name="Kurokawa K."/>
            <person name="Kamagata Y."/>
            <person name="Tamaki H."/>
        </authorList>
    </citation>
    <scope>NUCLEOTIDE SEQUENCE [LARGE SCALE GENOMIC DNA]</scope>
    <source>
        <strain evidence="3">BS525</strain>
    </source>
</reference>
<protein>
    <recommendedName>
        <fullName evidence="5">Phage terminase large subunit</fullName>
    </recommendedName>
</protein>
<dbReference type="InterPro" id="IPR035413">
    <property type="entry name" value="Terminase_L_C"/>
</dbReference>
<dbReference type="PANTHER" id="PTHR39184">
    <property type="match status" value="1"/>
</dbReference>
<dbReference type="Gene3D" id="3.40.50.300">
    <property type="entry name" value="P-loop containing nucleotide triphosphate hydrolases"/>
    <property type="match status" value="1"/>
</dbReference>
<evidence type="ECO:0000259" key="1">
    <source>
        <dbReference type="Pfam" id="PF04466"/>
    </source>
</evidence>
<feature type="domain" description="Phage terminase large subunit N-terminal" evidence="1">
    <location>
        <begin position="20"/>
        <end position="213"/>
    </location>
</feature>
<dbReference type="Pfam" id="PF17288">
    <property type="entry name" value="Terminase_3C"/>
    <property type="match status" value="1"/>
</dbReference>